<evidence type="ECO:0000256" key="3">
    <source>
        <dbReference type="ARBA" id="ARBA00022801"/>
    </source>
</evidence>
<name>A0ABW2TKZ2_9PSEU</name>
<dbReference type="CDD" id="cd03146">
    <property type="entry name" value="GAT1_Peptidase_E"/>
    <property type="match status" value="1"/>
</dbReference>
<keyword evidence="4" id="KW-0720">Serine protease</keyword>
<reference evidence="6" key="1">
    <citation type="journal article" date="2019" name="Int. J. Syst. Evol. Microbiol.">
        <title>The Global Catalogue of Microorganisms (GCM) 10K type strain sequencing project: providing services to taxonomists for standard genome sequencing and annotation.</title>
        <authorList>
            <consortium name="The Broad Institute Genomics Platform"/>
            <consortium name="The Broad Institute Genome Sequencing Center for Infectious Disease"/>
            <person name="Wu L."/>
            <person name="Ma J."/>
        </authorList>
    </citation>
    <scope>NUCLEOTIDE SEQUENCE [LARGE SCALE GENOMIC DNA]</scope>
    <source>
        <strain evidence="6">JCM 17695</strain>
    </source>
</reference>
<organism evidence="5 6">
    <name type="scientific">Actinokineospora soli</name>
    <dbReference type="NCBI Taxonomy" id="1048753"/>
    <lineage>
        <taxon>Bacteria</taxon>
        <taxon>Bacillati</taxon>
        <taxon>Actinomycetota</taxon>
        <taxon>Actinomycetes</taxon>
        <taxon>Pseudonocardiales</taxon>
        <taxon>Pseudonocardiaceae</taxon>
        <taxon>Actinokineospora</taxon>
    </lineage>
</organism>
<keyword evidence="3" id="KW-0378">Hydrolase</keyword>
<evidence type="ECO:0000256" key="4">
    <source>
        <dbReference type="ARBA" id="ARBA00022825"/>
    </source>
</evidence>
<dbReference type="Gene3D" id="3.40.50.880">
    <property type="match status" value="1"/>
</dbReference>
<evidence type="ECO:0000256" key="2">
    <source>
        <dbReference type="ARBA" id="ARBA00022670"/>
    </source>
</evidence>
<dbReference type="Pfam" id="PF03575">
    <property type="entry name" value="Peptidase_S51"/>
    <property type="match status" value="1"/>
</dbReference>
<dbReference type="PANTHER" id="PTHR20842:SF0">
    <property type="entry name" value="ALPHA-ASPARTYL DIPEPTIDASE"/>
    <property type="match status" value="1"/>
</dbReference>
<sequence length="213" mass="22966">MFKYAFDLAETKSPRLCFISTGTGDKQVSIDAFYTAFADSAVQTSHVALFDKPNVAEVSAHLHSQDVIWVDRGSVANLLAVWRIHGLDQILRECWKSGVILGGESAGSLCWFTGGTTDSFGEVQAYADGLGLLPFSNAVHYGDRRELFHASIKNGELPDGYATDAGAGLHFEGTDLIAAISDRSKAGAYHVAKTSDGEIHEVALEVRELKRSA</sequence>
<comment type="caution">
    <text evidence="5">The sequence shown here is derived from an EMBL/GenBank/DDBJ whole genome shotgun (WGS) entry which is preliminary data.</text>
</comment>
<dbReference type="Proteomes" id="UP001596512">
    <property type="component" value="Unassembled WGS sequence"/>
</dbReference>
<keyword evidence="2" id="KW-0645">Protease</keyword>
<evidence type="ECO:0000256" key="1">
    <source>
        <dbReference type="ARBA" id="ARBA00006534"/>
    </source>
</evidence>
<protein>
    <submittedName>
        <fullName evidence="5">Type 1 glutamine amidotransferase-like domain-containing protein</fullName>
    </submittedName>
</protein>
<accession>A0ABW2TKZ2</accession>
<evidence type="ECO:0000313" key="6">
    <source>
        <dbReference type="Proteomes" id="UP001596512"/>
    </source>
</evidence>
<dbReference type="PANTHER" id="PTHR20842">
    <property type="entry name" value="PROTEASE S51 ALPHA-ASPARTYL DIPEPTIDASE"/>
    <property type="match status" value="1"/>
</dbReference>
<dbReference type="SUPFAM" id="SSF52317">
    <property type="entry name" value="Class I glutamine amidotransferase-like"/>
    <property type="match status" value="1"/>
</dbReference>
<proteinExistence type="inferred from homology"/>
<gene>
    <name evidence="5" type="ORF">ACFQV2_06035</name>
</gene>
<comment type="similarity">
    <text evidence="1">Belongs to the peptidase S51 family.</text>
</comment>
<keyword evidence="6" id="KW-1185">Reference proteome</keyword>
<evidence type="ECO:0000313" key="5">
    <source>
        <dbReference type="EMBL" id="MFC7613233.1"/>
    </source>
</evidence>
<dbReference type="InterPro" id="IPR029062">
    <property type="entry name" value="Class_I_gatase-like"/>
</dbReference>
<dbReference type="InterPro" id="IPR005320">
    <property type="entry name" value="Peptidase_S51"/>
</dbReference>
<dbReference type="EMBL" id="JBHTEY010000004">
    <property type="protein sequence ID" value="MFC7613233.1"/>
    <property type="molecule type" value="Genomic_DNA"/>
</dbReference>